<protein>
    <recommendedName>
        <fullName evidence="2">histidine kinase</fullName>
        <ecNumber evidence="2">2.7.13.3</ecNumber>
    </recommendedName>
</protein>
<keyword evidence="7" id="KW-0067">ATP-binding</keyword>
<evidence type="ECO:0000256" key="5">
    <source>
        <dbReference type="ARBA" id="ARBA00022741"/>
    </source>
</evidence>
<dbReference type="Pfam" id="PF07730">
    <property type="entry name" value="HisKA_3"/>
    <property type="match status" value="1"/>
</dbReference>
<evidence type="ECO:0000259" key="10">
    <source>
        <dbReference type="Pfam" id="PF07730"/>
    </source>
</evidence>
<dbReference type="EMBL" id="BAABIM010000001">
    <property type="protein sequence ID" value="GAA4678162.1"/>
    <property type="molecule type" value="Genomic_DNA"/>
</dbReference>
<gene>
    <name evidence="11" type="ORF">GCM10023226_14280</name>
</gene>
<evidence type="ECO:0000256" key="9">
    <source>
        <dbReference type="SAM" id="Phobius"/>
    </source>
</evidence>
<evidence type="ECO:0000256" key="3">
    <source>
        <dbReference type="ARBA" id="ARBA00022553"/>
    </source>
</evidence>
<dbReference type="PANTHER" id="PTHR24421">
    <property type="entry name" value="NITRATE/NITRITE SENSOR PROTEIN NARX-RELATED"/>
    <property type="match status" value="1"/>
</dbReference>
<keyword evidence="4" id="KW-0808">Transferase</keyword>
<feature type="transmembrane region" description="Helical" evidence="9">
    <location>
        <begin position="43"/>
        <end position="61"/>
    </location>
</feature>
<keyword evidence="3" id="KW-0597">Phosphoprotein</keyword>
<sequence length="386" mass="42154">MERAPVEAYQPALTAWGHTWRGLLALALSVVIWLTVMDQQSTLVRTVDVVLAVPCWVLVWYRRRFPLTVAWATAVLTTFSSLGAGPAVLALVSLATHRRWSQLVPLYVASVAGAQLFAVVNPPAQSEPYWFTLTSNAVAIAAMIAWGMYVGSRRELLHTLRQRAERAEAEQDLRVGQARANERARIAREMHDVLAHRISQVAMQAGALAYREDLDAEAMRGTASLIRDQSHQALTELRAVLGVLRDESGDLLDRPQPTFDDVPALVQEAQEHGLHVSLEDRLELGSGDGAVPVGVGRTVYRILQEGITNAAKHAPASLLKLRVEGSPEEGLTVTMRNPLGFGSTATPGAGLGLVGLSERAQLRGGRLEHRREDGSFVVRAWIPWTA</sequence>
<keyword evidence="5" id="KW-0547">Nucleotide-binding</keyword>
<evidence type="ECO:0000256" key="8">
    <source>
        <dbReference type="ARBA" id="ARBA00023012"/>
    </source>
</evidence>
<dbReference type="InterPro" id="IPR011712">
    <property type="entry name" value="Sig_transdc_His_kin_sub3_dim/P"/>
</dbReference>
<organism evidence="11 12">
    <name type="scientific">Nocardioides nanhaiensis</name>
    <dbReference type="NCBI Taxonomy" id="1476871"/>
    <lineage>
        <taxon>Bacteria</taxon>
        <taxon>Bacillati</taxon>
        <taxon>Actinomycetota</taxon>
        <taxon>Actinomycetes</taxon>
        <taxon>Propionibacteriales</taxon>
        <taxon>Nocardioidaceae</taxon>
        <taxon>Nocardioides</taxon>
    </lineage>
</organism>
<dbReference type="PANTHER" id="PTHR24421:SF10">
    <property type="entry name" value="NITRATE_NITRITE SENSOR PROTEIN NARQ"/>
    <property type="match status" value="1"/>
</dbReference>
<evidence type="ECO:0000313" key="11">
    <source>
        <dbReference type="EMBL" id="GAA4678162.1"/>
    </source>
</evidence>
<dbReference type="Gene3D" id="1.20.5.1930">
    <property type="match status" value="1"/>
</dbReference>
<evidence type="ECO:0000256" key="6">
    <source>
        <dbReference type="ARBA" id="ARBA00022777"/>
    </source>
</evidence>
<keyword evidence="9" id="KW-0472">Membrane</keyword>
<reference evidence="12" key="1">
    <citation type="journal article" date="2019" name="Int. J. Syst. Evol. Microbiol.">
        <title>The Global Catalogue of Microorganisms (GCM) 10K type strain sequencing project: providing services to taxonomists for standard genome sequencing and annotation.</title>
        <authorList>
            <consortium name="The Broad Institute Genomics Platform"/>
            <consortium name="The Broad Institute Genome Sequencing Center for Infectious Disease"/>
            <person name="Wu L."/>
            <person name="Ma J."/>
        </authorList>
    </citation>
    <scope>NUCLEOTIDE SEQUENCE [LARGE SCALE GENOMIC DNA]</scope>
    <source>
        <strain evidence="12">JCM 18127</strain>
    </source>
</reference>
<evidence type="ECO:0000256" key="7">
    <source>
        <dbReference type="ARBA" id="ARBA00022840"/>
    </source>
</evidence>
<feature type="domain" description="Signal transduction histidine kinase subgroup 3 dimerisation and phosphoacceptor" evidence="10">
    <location>
        <begin position="182"/>
        <end position="247"/>
    </location>
</feature>
<feature type="transmembrane region" description="Helical" evidence="9">
    <location>
        <begin position="104"/>
        <end position="123"/>
    </location>
</feature>
<dbReference type="EC" id="2.7.13.3" evidence="2"/>
<evidence type="ECO:0000256" key="4">
    <source>
        <dbReference type="ARBA" id="ARBA00022679"/>
    </source>
</evidence>
<accession>A0ABP8W3D5</accession>
<dbReference type="Proteomes" id="UP001500621">
    <property type="component" value="Unassembled WGS sequence"/>
</dbReference>
<feature type="transmembrane region" description="Helical" evidence="9">
    <location>
        <begin position="20"/>
        <end position="36"/>
    </location>
</feature>
<name>A0ABP8W3D5_9ACTN</name>
<dbReference type="RefSeq" id="WP_345264082.1">
    <property type="nucleotide sequence ID" value="NZ_BAABIM010000001.1"/>
</dbReference>
<keyword evidence="9" id="KW-1133">Transmembrane helix</keyword>
<dbReference type="InterPro" id="IPR036890">
    <property type="entry name" value="HATPase_C_sf"/>
</dbReference>
<proteinExistence type="predicted"/>
<keyword evidence="8" id="KW-0902">Two-component regulatory system</keyword>
<evidence type="ECO:0000256" key="1">
    <source>
        <dbReference type="ARBA" id="ARBA00000085"/>
    </source>
</evidence>
<evidence type="ECO:0000313" key="12">
    <source>
        <dbReference type="Proteomes" id="UP001500621"/>
    </source>
</evidence>
<comment type="catalytic activity">
    <reaction evidence="1">
        <text>ATP + protein L-histidine = ADP + protein N-phospho-L-histidine.</text>
        <dbReference type="EC" id="2.7.13.3"/>
    </reaction>
</comment>
<dbReference type="InterPro" id="IPR050482">
    <property type="entry name" value="Sensor_HK_TwoCompSys"/>
</dbReference>
<evidence type="ECO:0000256" key="2">
    <source>
        <dbReference type="ARBA" id="ARBA00012438"/>
    </source>
</evidence>
<dbReference type="Gene3D" id="3.30.565.10">
    <property type="entry name" value="Histidine kinase-like ATPase, C-terminal domain"/>
    <property type="match status" value="1"/>
</dbReference>
<feature type="transmembrane region" description="Helical" evidence="9">
    <location>
        <begin position="67"/>
        <end position="92"/>
    </location>
</feature>
<keyword evidence="6 11" id="KW-0418">Kinase</keyword>
<keyword evidence="12" id="KW-1185">Reference proteome</keyword>
<keyword evidence="9" id="KW-0812">Transmembrane</keyword>
<comment type="caution">
    <text evidence="11">The sequence shown here is derived from an EMBL/GenBank/DDBJ whole genome shotgun (WGS) entry which is preliminary data.</text>
</comment>
<dbReference type="CDD" id="cd16917">
    <property type="entry name" value="HATPase_UhpB-NarQ-NarX-like"/>
    <property type="match status" value="1"/>
</dbReference>
<dbReference type="SUPFAM" id="SSF55874">
    <property type="entry name" value="ATPase domain of HSP90 chaperone/DNA topoisomerase II/histidine kinase"/>
    <property type="match status" value="1"/>
</dbReference>
<dbReference type="GO" id="GO:0016301">
    <property type="term" value="F:kinase activity"/>
    <property type="evidence" value="ECO:0007669"/>
    <property type="project" value="UniProtKB-KW"/>
</dbReference>
<feature type="transmembrane region" description="Helical" evidence="9">
    <location>
        <begin position="129"/>
        <end position="151"/>
    </location>
</feature>